<name>A0A4Y2MLU8_ARAVE</name>
<evidence type="ECO:0000313" key="2">
    <source>
        <dbReference type="EMBL" id="GBN28125.1"/>
    </source>
</evidence>
<proteinExistence type="predicted"/>
<keyword evidence="2" id="KW-0808">Transferase</keyword>
<dbReference type="PANTHER" id="PTHR44086">
    <property type="entry name" value="THIOSULFATE SULFURTRANSFERASE RDL2, MITOCHONDRIAL-RELATED"/>
    <property type="match status" value="1"/>
</dbReference>
<dbReference type="PROSITE" id="PS50206">
    <property type="entry name" value="RHODANESE_3"/>
    <property type="match status" value="1"/>
</dbReference>
<dbReference type="InterPro" id="IPR001763">
    <property type="entry name" value="Rhodanese-like_dom"/>
</dbReference>
<keyword evidence="3" id="KW-1185">Reference proteome</keyword>
<dbReference type="PANTHER" id="PTHR44086:SF10">
    <property type="entry name" value="THIOSULFATE SULFURTRANSFERASE_RHODANESE-LIKE DOMAIN-CONTAINING PROTEIN 3"/>
    <property type="match status" value="1"/>
</dbReference>
<dbReference type="EMBL" id="BGPR01007603">
    <property type="protein sequence ID" value="GBN28125.1"/>
    <property type="molecule type" value="Genomic_DNA"/>
</dbReference>
<dbReference type="OrthoDB" id="566238at2759"/>
<reference evidence="2 3" key="1">
    <citation type="journal article" date="2019" name="Sci. Rep.">
        <title>Orb-weaving spider Araneus ventricosus genome elucidates the spidroin gene catalogue.</title>
        <authorList>
            <person name="Kono N."/>
            <person name="Nakamura H."/>
            <person name="Ohtoshi R."/>
            <person name="Moran D.A.P."/>
            <person name="Shinohara A."/>
            <person name="Yoshida Y."/>
            <person name="Fujiwara M."/>
            <person name="Mori M."/>
            <person name="Tomita M."/>
            <person name="Arakawa K."/>
        </authorList>
    </citation>
    <scope>NUCLEOTIDE SEQUENCE [LARGE SCALE GENOMIC DNA]</scope>
</reference>
<dbReference type="AlphaFoldDB" id="A0A4Y2MLU8"/>
<accession>A0A4Y2MLU8</accession>
<comment type="caution">
    <text evidence="2">The sequence shown here is derived from an EMBL/GenBank/DDBJ whole genome shotgun (WGS) entry which is preliminary data.</text>
</comment>
<feature type="domain" description="Rhodanese" evidence="1">
    <location>
        <begin position="52"/>
        <end position="155"/>
    </location>
</feature>
<dbReference type="Pfam" id="PF00581">
    <property type="entry name" value="Rhodanese"/>
    <property type="match status" value="1"/>
</dbReference>
<evidence type="ECO:0000313" key="3">
    <source>
        <dbReference type="Proteomes" id="UP000499080"/>
    </source>
</evidence>
<dbReference type="SUPFAM" id="SSF52821">
    <property type="entry name" value="Rhodanese/Cell cycle control phosphatase"/>
    <property type="match status" value="1"/>
</dbReference>
<protein>
    <submittedName>
        <fullName evidence="2">Thiosulfate sulfurtransferase/rhodanese-like domain-containing protein 3</fullName>
    </submittedName>
</protein>
<dbReference type="Gene3D" id="3.40.250.10">
    <property type="entry name" value="Rhodanese-like domain"/>
    <property type="match status" value="1"/>
</dbReference>
<dbReference type="Proteomes" id="UP000499080">
    <property type="component" value="Unassembled WGS sequence"/>
</dbReference>
<dbReference type="InterPro" id="IPR036873">
    <property type="entry name" value="Rhodanese-like_dom_sf"/>
</dbReference>
<dbReference type="GO" id="GO:0016740">
    <property type="term" value="F:transferase activity"/>
    <property type="evidence" value="ECO:0007669"/>
    <property type="project" value="UniProtKB-KW"/>
</dbReference>
<gene>
    <name evidence="2" type="primary">Tstd3</name>
    <name evidence="2" type="ORF">AVEN_133661_1</name>
</gene>
<organism evidence="2 3">
    <name type="scientific">Araneus ventricosus</name>
    <name type="common">Orbweaver spider</name>
    <name type="synonym">Epeira ventricosa</name>
    <dbReference type="NCBI Taxonomy" id="182803"/>
    <lineage>
        <taxon>Eukaryota</taxon>
        <taxon>Metazoa</taxon>
        <taxon>Ecdysozoa</taxon>
        <taxon>Arthropoda</taxon>
        <taxon>Chelicerata</taxon>
        <taxon>Arachnida</taxon>
        <taxon>Araneae</taxon>
        <taxon>Araneomorphae</taxon>
        <taxon>Entelegynae</taxon>
        <taxon>Araneoidea</taxon>
        <taxon>Araneidae</taxon>
        <taxon>Araneus</taxon>
    </lineage>
</organism>
<evidence type="ECO:0000259" key="1">
    <source>
        <dbReference type="PROSITE" id="PS50206"/>
    </source>
</evidence>
<dbReference type="SMART" id="SM00450">
    <property type="entry name" value="RHOD"/>
    <property type="match status" value="1"/>
</dbReference>
<sequence length="155" mass="17501">MALRNFLHQIFPKYNSLSSSVRLSAFSRNFAANMSENKLPVIEFKNFKDKLLKRDITLIDVREPKELKEDGKIPNSVNIPLGQIVDAFKMSEADFQSKYGVQKPNTDSDPFILSCRSGKRATDAYQKLSALGYNNISVYSGSFQDWVKNGGPVEK</sequence>